<accession>A0A8E2I2N4</accession>
<comment type="caution">
    <text evidence="1">The sequence shown here is derived from an EMBL/GenBank/DDBJ whole genome shotgun (WGS) entry which is preliminary data.</text>
</comment>
<evidence type="ECO:0000313" key="1">
    <source>
        <dbReference type="EMBL" id="OOP63016.1"/>
    </source>
</evidence>
<dbReference type="EMBL" id="MTLA01000546">
    <property type="protein sequence ID" value="OOP63016.1"/>
    <property type="molecule type" value="Genomic_DNA"/>
</dbReference>
<dbReference type="RefSeq" id="WP_211279639.1">
    <property type="nucleotide sequence ID" value="NZ_MTLA01000546.1"/>
</dbReference>
<name>A0A8E2I2N4_9BACI</name>
<dbReference type="Proteomes" id="UP000189761">
    <property type="component" value="Unassembled WGS sequence"/>
</dbReference>
<feature type="non-terminal residue" evidence="1">
    <location>
        <position position="1"/>
    </location>
</feature>
<gene>
    <name evidence="1" type="ORF">BWZ43_25530</name>
</gene>
<protein>
    <submittedName>
        <fullName evidence="1">Uncharacterized protein</fullName>
    </submittedName>
</protein>
<dbReference type="AlphaFoldDB" id="A0A8E2I2N4"/>
<keyword evidence="2" id="KW-1185">Reference proteome</keyword>
<reference evidence="1 2" key="1">
    <citation type="submission" date="2017-01" db="EMBL/GenBank/DDBJ databases">
        <title>Draft genome sequence of Bacillus oleronius.</title>
        <authorList>
            <person name="Allam M."/>
        </authorList>
    </citation>
    <scope>NUCLEOTIDE SEQUENCE [LARGE SCALE GENOMIC DNA]</scope>
    <source>
        <strain evidence="1 2">DSM 9356</strain>
    </source>
</reference>
<sequence>INNTSKFSINNGWIYLDFYLEIEKYLESKNLLIVDVIENDFVRPNDTGNLLIGDILYEYLKNSLVSFD</sequence>
<organism evidence="1 2">
    <name type="scientific">Heyndrickxia oleronia</name>
    <dbReference type="NCBI Taxonomy" id="38875"/>
    <lineage>
        <taxon>Bacteria</taxon>
        <taxon>Bacillati</taxon>
        <taxon>Bacillota</taxon>
        <taxon>Bacilli</taxon>
        <taxon>Bacillales</taxon>
        <taxon>Bacillaceae</taxon>
        <taxon>Heyndrickxia</taxon>
    </lineage>
</organism>
<evidence type="ECO:0000313" key="2">
    <source>
        <dbReference type="Proteomes" id="UP000189761"/>
    </source>
</evidence>
<proteinExistence type="predicted"/>